<keyword evidence="1" id="KW-0812">Transmembrane</keyword>
<evidence type="ECO:0000313" key="3">
    <source>
        <dbReference type="Proteomes" id="UP001160390"/>
    </source>
</evidence>
<gene>
    <name evidence="2" type="ORF">CCHLO57077_00019239</name>
</gene>
<protein>
    <submittedName>
        <fullName evidence="2">Uncharacterized protein</fullName>
    </submittedName>
</protein>
<accession>A0AA35QGB0</accession>
<dbReference type="AlphaFoldDB" id="A0AA35QGB0"/>
<evidence type="ECO:0000313" key="2">
    <source>
        <dbReference type="EMBL" id="CAI6101479.1"/>
    </source>
</evidence>
<comment type="caution">
    <text evidence="2">The sequence shown here is derived from an EMBL/GenBank/DDBJ whole genome shotgun (WGS) entry which is preliminary data.</text>
</comment>
<dbReference type="Proteomes" id="UP001160390">
    <property type="component" value="Unassembled WGS sequence"/>
</dbReference>
<dbReference type="EMBL" id="CABFNP030002025">
    <property type="protein sequence ID" value="CAI6101479.1"/>
    <property type="molecule type" value="Genomic_DNA"/>
</dbReference>
<evidence type="ECO:0000256" key="1">
    <source>
        <dbReference type="SAM" id="Phobius"/>
    </source>
</evidence>
<sequence>MTSPAIRPPCSLPYSQVSSYCLKGIDQKDSYILINSTIIEDDDLTFDAFLIAFLFLPETYLRLYKTGKPRNFIALPVIRNIPPNIPKNLQLQSESDGILPSQLSSSLLSLLSPFLGFTWFFLYTLLFTFLSGFDYNFKRTYHISHSELVIQDPVHPPEK</sequence>
<proteinExistence type="predicted"/>
<keyword evidence="1" id="KW-1133">Transmembrane helix</keyword>
<name>A0AA35QGB0_9HYPO</name>
<feature type="transmembrane region" description="Helical" evidence="1">
    <location>
        <begin position="110"/>
        <end position="130"/>
    </location>
</feature>
<keyword evidence="1" id="KW-0472">Membrane</keyword>
<keyword evidence="3" id="KW-1185">Reference proteome</keyword>
<reference evidence="2" key="1">
    <citation type="submission" date="2023-01" db="EMBL/GenBank/DDBJ databases">
        <authorList>
            <person name="Piombo E."/>
        </authorList>
    </citation>
    <scope>NUCLEOTIDE SEQUENCE</scope>
</reference>
<organism evidence="2 3">
    <name type="scientific">Clonostachys chloroleuca</name>
    <dbReference type="NCBI Taxonomy" id="1926264"/>
    <lineage>
        <taxon>Eukaryota</taxon>
        <taxon>Fungi</taxon>
        <taxon>Dikarya</taxon>
        <taxon>Ascomycota</taxon>
        <taxon>Pezizomycotina</taxon>
        <taxon>Sordariomycetes</taxon>
        <taxon>Hypocreomycetidae</taxon>
        <taxon>Hypocreales</taxon>
        <taxon>Bionectriaceae</taxon>
        <taxon>Clonostachys</taxon>
    </lineage>
</organism>